<dbReference type="EMBL" id="AP023355">
    <property type="protein sequence ID" value="BCJ37408.1"/>
    <property type="molecule type" value="Genomic_DNA"/>
</dbReference>
<dbReference type="RefSeq" id="WP_420829798.1">
    <property type="nucleotide sequence ID" value="NZ_AP023355.1"/>
</dbReference>
<comment type="catalytic activity">
    <reaction evidence="1">
        <text>5-amino-6-(5-phospho-D-ribosylamino)uracil + H2O = 5,6-diaminouracil + D-ribose 5-phosphate</text>
        <dbReference type="Rhea" id="RHEA:55020"/>
        <dbReference type="ChEBI" id="CHEBI:15377"/>
        <dbReference type="ChEBI" id="CHEBI:46252"/>
        <dbReference type="ChEBI" id="CHEBI:58453"/>
        <dbReference type="ChEBI" id="CHEBI:78346"/>
    </reaction>
</comment>
<protein>
    <recommendedName>
        <fullName evidence="3">NADAR domain-containing protein</fullName>
    </recommendedName>
</protein>
<dbReference type="NCBIfam" id="TIGR02464">
    <property type="entry name" value="ribofla_fusion"/>
    <property type="match status" value="1"/>
</dbReference>
<dbReference type="Pfam" id="PF08719">
    <property type="entry name" value="NADAR"/>
    <property type="match status" value="1"/>
</dbReference>
<dbReference type="SUPFAM" id="SSF143990">
    <property type="entry name" value="YbiA-like"/>
    <property type="match status" value="1"/>
</dbReference>
<evidence type="ECO:0000313" key="4">
    <source>
        <dbReference type="EMBL" id="BCJ37408.1"/>
    </source>
</evidence>
<accession>A0A7R7DT98</accession>
<proteinExistence type="predicted"/>
<sequence length="194" mass="20885">MTAISAADARSVTELVAALDAGATPKWLVFWGHRPDRGGAVGKGCLSQWWPTLFTVDGVDYASAEHWMMAGKARLFGDDDAAARILAARTPAEAKKLGRTVRDFDQATWAAHRVELVVDGNVAKFGQDPALRGFLLGTAPRVLVEASSYDRIWGAGVAATDERATDPRRWPGTNLLGFALMRARDLLAAPPERG</sequence>
<comment type="catalytic activity">
    <reaction evidence="2">
        <text>2,5-diamino-6-hydroxy-4-(5-phosphoribosylamino)-pyrimidine + H2O = 2,5,6-triamino-4-hydroxypyrimidine + D-ribose 5-phosphate</text>
        <dbReference type="Rhea" id="RHEA:23436"/>
        <dbReference type="ChEBI" id="CHEBI:15377"/>
        <dbReference type="ChEBI" id="CHEBI:58614"/>
        <dbReference type="ChEBI" id="CHEBI:78346"/>
        <dbReference type="ChEBI" id="CHEBI:137796"/>
    </reaction>
</comment>
<dbReference type="CDD" id="cd15457">
    <property type="entry name" value="NADAR"/>
    <property type="match status" value="1"/>
</dbReference>
<dbReference type="Proteomes" id="UP000611640">
    <property type="component" value="Chromosome"/>
</dbReference>
<keyword evidence="5" id="KW-1185">Reference proteome</keyword>
<organism evidence="4 5">
    <name type="scientific">Actinocatenispora thailandica</name>
    <dbReference type="NCBI Taxonomy" id="227318"/>
    <lineage>
        <taxon>Bacteria</taxon>
        <taxon>Bacillati</taxon>
        <taxon>Actinomycetota</taxon>
        <taxon>Actinomycetes</taxon>
        <taxon>Micromonosporales</taxon>
        <taxon>Micromonosporaceae</taxon>
        <taxon>Actinocatenispora</taxon>
    </lineage>
</organism>
<feature type="domain" description="NADAR" evidence="3">
    <location>
        <begin position="30"/>
        <end position="187"/>
    </location>
</feature>
<evidence type="ECO:0000256" key="2">
    <source>
        <dbReference type="ARBA" id="ARBA00000751"/>
    </source>
</evidence>
<dbReference type="AlphaFoldDB" id="A0A7R7DT98"/>
<reference evidence="4 5" key="1">
    <citation type="submission" date="2020-08" db="EMBL/GenBank/DDBJ databases">
        <title>Whole genome shotgun sequence of Actinocatenispora thailandica NBRC 105041.</title>
        <authorList>
            <person name="Komaki H."/>
            <person name="Tamura T."/>
        </authorList>
    </citation>
    <scope>NUCLEOTIDE SEQUENCE [LARGE SCALE GENOMIC DNA]</scope>
    <source>
        <strain evidence="4 5">NBRC 105041</strain>
    </source>
</reference>
<name>A0A7R7DT98_9ACTN</name>
<dbReference type="Gene3D" id="1.10.357.40">
    <property type="entry name" value="YbiA-like"/>
    <property type="match status" value="1"/>
</dbReference>
<evidence type="ECO:0000313" key="5">
    <source>
        <dbReference type="Proteomes" id="UP000611640"/>
    </source>
</evidence>
<gene>
    <name evidence="4" type="ORF">Athai_49110</name>
</gene>
<evidence type="ECO:0000259" key="3">
    <source>
        <dbReference type="Pfam" id="PF08719"/>
    </source>
</evidence>
<evidence type="ECO:0000256" key="1">
    <source>
        <dbReference type="ARBA" id="ARBA00000022"/>
    </source>
</evidence>
<dbReference type="InterPro" id="IPR012816">
    <property type="entry name" value="NADAR"/>
</dbReference>
<dbReference type="KEGG" id="atl:Athai_49110"/>
<dbReference type="InterPro" id="IPR037238">
    <property type="entry name" value="YbiA-like_sf"/>
</dbReference>